<evidence type="ECO:0000256" key="5">
    <source>
        <dbReference type="SAM" id="Phobius"/>
    </source>
</evidence>
<feature type="transmembrane region" description="Helical" evidence="5">
    <location>
        <begin position="28"/>
        <end position="47"/>
    </location>
</feature>
<keyword evidence="4 5" id="KW-0472">Membrane</keyword>
<evidence type="ECO:0000256" key="3">
    <source>
        <dbReference type="ARBA" id="ARBA00022989"/>
    </source>
</evidence>
<accession>A0A365P3P6</accession>
<protein>
    <submittedName>
        <fullName evidence="6">CvpA family protein</fullName>
    </submittedName>
</protein>
<dbReference type="GO" id="GO:0016020">
    <property type="term" value="C:membrane"/>
    <property type="evidence" value="ECO:0007669"/>
    <property type="project" value="UniProtKB-SubCell"/>
</dbReference>
<gene>
    <name evidence="6" type="ORF">DPN68_04385</name>
</gene>
<evidence type="ECO:0000313" key="6">
    <source>
        <dbReference type="EMBL" id="RBA29006.1"/>
    </source>
</evidence>
<keyword evidence="7" id="KW-1185">Reference proteome</keyword>
<proteinExistence type="predicted"/>
<name>A0A365P3P6_9FLAO</name>
<feature type="transmembrane region" description="Helical" evidence="5">
    <location>
        <begin position="59"/>
        <end position="78"/>
    </location>
</feature>
<sequence>MDLVFAVLLCLALYKGLKNGLFVEVASLVALIVGIFLALKFSFLVQGFLETKVSWEPKYIQIVAFGLTFLLVVIGIHLSAKLLTKMADFAQLGWMNKLAGAFFSVLKTILVLSIVILFFEKINVNNTIVEQETLDNSVFYNPIKEVAAFIYPQIETIYESLKETVEGEG</sequence>
<comment type="caution">
    <text evidence="6">The sequence shown here is derived from an EMBL/GenBank/DDBJ whole genome shotgun (WGS) entry which is preliminary data.</text>
</comment>
<evidence type="ECO:0000256" key="4">
    <source>
        <dbReference type="ARBA" id="ARBA00023136"/>
    </source>
</evidence>
<keyword evidence="3 5" id="KW-1133">Transmembrane helix</keyword>
<dbReference type="RefSeq" id="WP_113988436.1">
    <property type="nucleotide sequence ID" value="NZ_QLST01000004.1"/>
</dbReference>
<evidence type="ECO:0000256" key="2">
    <source>
        <dbReference type="ARBA" id="ARBA00022692"/>
    </source>
</evidence>
<dbReference type="GO" id="GO:0009403">
    <property type="term" value="P:toxin biosynthetic process"/>
    <property type="evidence" value="ECO:0007669"/>
    <property type="project" value="InterPro"/>
</dbReference>
<dbReference type="EMBL" id="QLST01000004">
    <property type="protein sequence ID" value="RBA29006.1"/>
    <property type="molecule type" value="Genomic_DNA"/>
</dbReference>
<evidence type="ECO:0000313" key="7">
    <source>
        <dbReference type="Proteomes" id="UP000253319"/>
    </source>
</evidence>
<dbReference type="PANTHER" id="PTHR37306:SF1">
    <property type="entry name" value="COLICIN V PRODUCTION PROTEIN"/>
    <property type="match status" value="1"/>
</dbReference>
<dbReference type="InterPro" id="IPR003825">
    <property type="entry name" value="Colicin-V_CvpA"/>
</dbReference>
<dbReference type="AlphaFoldDB" id="A0A365P3P6"/>
<dbReference type="OrthoDB" id="9799585at2"/>
<keyword evidence="2 5" id="KW-0812">Transmembrane</keyword>
<reference evidence="6 7" key="1">
    <citation type="submission" date="2018-06" db="EMBL/GenBank/DDBJ databases">
        <title>Flavobacterium tibetense sp. nov., isolated from a wetland YonghuCo on Tibetan Plateau.</title>
        <authorList>
            <person name="Xing P."/>
            <person name="Phurbu D."/>
            <person name="Lu H."/>
        </authorList>
    </citation>
    <scope>NUCLEOTIDE SEQUENCE [LARGE SCALE GENOMIC DNA]</scope>
    <source>
        <strain evidence="6 7">YH5</strain>
    </source>
</reference>
<feature type="transmembrane region" description="Helical" evidence="5">
    <location>
        <begin position="98"/>
        <end position="119"/>
    </location>
</feature>
<organism evidence="6 7">
    <name type="scientific">Flavobacterium tibetense</name>
    <dbReference type="NCBI Taxonomy" id="2233533"/>
    <lineage>
        <taxon>Bacteria</taxon>
        <taxon>Pseudomonadati</taxon>
        <taxon>Bacteroidota</taxon>
        <taxon>Flavobacteriia</taxon>
        <taxon>Flavobacteriales</taxon>
        <taxon>Flavobacteriaceae</taxon>
        <taxon>Flavobacterium</taxon>
    </lineage>
</organism>
<evidence type="ECO:0000256" key="1">
    <source>
        <dbReference type="ARBA" id="ARBA00004141"/>
    </source>
</evidence>
<comment type="subcellular location">
    <subcellularLocation>
        <location evidence="1">Membrane</location>
        <topology evidence="1">Multi-pass membrane protein</topology>
    </subcellularLocation>
</comment>
<dbReference type="PANTHER" id="PTHR37306">
    <property type="entry name" value="COLICIN V PRODUCTION PROTEIN"/>
    <property type="match status" value="1"/>
</dbReference>
<dbReference type="Pfam" id="PF02674">
    <property type="entry name" value="Colicin_V"/>
    <property type="match status" value="1"/>
</dbReference>
<dbReference type="Proteomes" id="UP000253319">
    <property type="component" value="Unassembled WGS sequence"/>
</dbReference>